<gene>
    <name evidence="2" type="ORF">OS493_005463</name>
</gene>
<dbReference type="InterPro" id="IPR026029">
    <property type="entry name" value="MLI_dom"/>
</dbReference>
<dbReference type="InterPro" id="IPR011008">
    <property type="entry name" value="Dimeric_a/b-barrel"/>
</dbReference>
<protein>
    <recommendedName>
        <fullName evidence="1">Muconolactone isomerase domain-containing protein</fullName>
    </recommendedName>
</protein>
<feature type="domain" description="Muconolactone isomerase" evidence="1">
    <location>
        <begin position="118"/>
        <end position="196"/>
    </location>
</feature>
<organism evidence="2 3">
    <name type="scientific">Desmophyllum pertusum</name>
    <dbReference type="NCBI Taxonomy" id="174260"/>
    <lineage>
        <taxon>Eukaryota</taxon>
        <taxon>Metazoa</taxon>
        <taxon>Cnidaria</taxon>
        <taxon>Anthozoa</taxon>
        <taxon>Hexacorallia</taxon>
        <taxon>Scleractinia</taxon>
        <taxon>Caryophylliina</taxon>
        <taxon>Caryophylliidae</taxon>
        <taxon>Desmophyllum</taxon>
    </lineage>
</organism>
<comment type="caution">
    <text evidence="2">The sequence shown here is derived from an EMBL/GenBank/DDBJ whole genome shotgun (WGS) entry which is preliminary data.</text>
</comment>
<dbReference type="Gene3D" id="3.30.70.1060">
    <property type="entry name" value="Dimeric alpha+beta barrel"/>
    <property type="match status" value="2"/>
</dbReference>
<reference evidence="2" key="1">
    <citation type="submission" date="2023-01" db="EMBL/GenBank/DDBJ databases">
        <title>Genome assembly of the deep-sea coral Lophelia pertusa.</title>
        <authorList>
            <person name="Herrera S."/>
            <person name="Cordes E."/>
        </authorList>
    </citation>
    <scope>NUCLEOTIDE SEQUENCE</scope>
    <source>
        <strain evidence="2">USNM1676648</strain>
        <tissue evidence="2">Polyp</tissue>
    </source>
</reference>
<evidence type="ECO:0000313" key="3">
    <source>
        <dbReference type="Proteomes" id="UP001163046"/>
    </source>
</evidence>
<sequence>MGFLYFFETTMDFHGTNSQEHIDTCLSTYKAFTESHLGQTEGGIRQLWKIPGEHKLIGVVSVDSPGELDTLINFTLKRSLGDKISTVFTPLRPYQDFAATVGATDKTPVECAPKAGLHYLLTATVEYQGMSQEELFKIWSEEATAALDAKKSGTILDLWKVVAQRKVIVIICVDDPGDLDQISFDLPIMKKMGDQVHITCKSIRHVTEWIDELKKQIE</sequence>
<dbReference type="Pfam" id="PF02426">
    <property type="entry name" value="MIase"/>
    <property type="match status" value="1"/>
</dbReference>
<evidence type="ECO:0000313" key="2">
    <source>
        <dbReference type="EMBL" id="KAJ7365357.1"/>
    </source>
</evidence>
<keyword evidence="3" id="KW-1185">Reference proteome</keyword>
<proteinExistence type="predicted"/>
<dbReference type="SUPFAM" id="SSF54909">
    <property type="entry name" value="Dimeric alpha+beta barrel"/>
    <property type="match status" value="2"/>
</dbReference>
<evidence type="ECO:0000259" key="1">
    <source>
        <dbReference type="Pfam" id="PF02426"/>
    </source>
</evidence>
<dbReference type="EMBL" id="MU827303">
    <property type="protein sequence ID" value="KAJ7365357.1"/>
    <property type="molecule type" value="Genomic_DNA"/>
</dbReference>
<dbReference type="AlphaFoldDB" id="A0A9W9YSC3"/>
<dbReference type="Proteomes" id="UP001163046">
    <property type="component" value="Unassembled WGS sequence"/>
</dbReference>
<dbReference type="OrthoDB" id="5961967at2759"/>
<name>A0A9W9YSC3_9CNID</name>
<accession>A0A9W9YSC3</accession>